<evidence type="ECO:0000313" key="2">
    <source>
        <dbReference type="Proteomes" id="UP000580250"/>
    </source>
</evidence>
<organism evidence="1 2">
    <name type="scientific">Meloidogyne enterolobii</name>
    <name type="common">Root-knot nematode worm</name>
    <name type="synonym">Meloidogyne mayaguensis</name>
    <dbReference type="NCBI Taxonomy" id="390850"/>
    <lineage>
        <taxon>Eukaryota</taxon>
        <taxon>Metazoa</taxon>
        <taxon>Ecdysozoa</taxon>
        <taxon>Nematoda</taxon>
        <taxon>Chromadorea</taxon>
        <taxon>Rhabditida</taxon>
        <taxon>Tylenchina</taxon>
        <taxon>Tylenchomorpha</taxon>
        <taxon>Tylenchoidea</taxon>
        <taxon>Meloidogynidae</taxon>
        <taxon>Meloidogyninae</taxon>
        <taxon>Meloidogyne</taxon>
    </lineage>
</organism>
<accession>A0A6V7Y3M7</accession>
<protein>
    <submittedName>
        <fullName evidence="1">Uncharacterized protein</fullName>
    </submittedName>
</protein>
<comment type="caution">
    <text evidence="1">The sequence shown here is derived from an EMBL/GenBank/DDBJ whole genome shotgun (WGS) entry which is preliminary data.</text>
</comment>
<dbReference type="EMBL" id="CAJEWN010003002">
    <property type="protein sequence ID" value="CAD2206126.1"/>
    <property type="molecule type" value="Genomic_DNA"/>
</dbReference>
<dbReference type="GO" id="GO:0031267">
    <property type="term" value="F:small GTPase binding"/>
    <property type="evidence" value="ECO:0007669"/>
    <property type="project" value="InterPro"/>
</dbReference>
<dbReference type="PRINTS" id="PR01698">
    <property type="entry name" value="CYTOFMRPINTP"/>
</dbReference>
<dbReference type="GO" id="GO:0030833">
    <property type="term" value="P:regulation of actin filament polymerization"/>
    <property type="evidence" value="ECO:0007669"/>
    <property type="project" value="InterPro"/>
</dbReference>
<gene>
    <name evidence="1" type="ORF">MENT_LOCUS59984</name>
</gene>
<evidence type="ECO:0000313" key="1">
    <source>
        <dbReference type="EMBL" id="CAD2206126.1"/>
    </source>
</evidence>
<reference evidence="1 2" key="1">
    <citation type="submission" date="2020-08" db="EMBL/GenBank/DDBJ databases">
        <authorList>
            <person name="Koutsovoulos G."/>
            <person name="Danchin GJ E."/>
        </authorList>
    </citation>
    <scope>NUCLEOTIDE SEQUENCE [LARGE SCALE GENOMIC DNA]</scope>
</reference>
<dbReference type="PIRSF" id="PIRSF008153">
    <property type="entry name" value="FMR1_interacting"/>
    <property type="match status" value="1"/>
</dbReference>
<proteinExistence type="predicted"/>
<dbReference type="OrthoDB" id="10265867at2759"/>
<dbReference type="PANTHER" id="PTHR12195">
    <property type="entry name" value="CYTOPLASMIC FMR1-INTERACTING PROTEIN-RELATED"/>
    <property type="match status" value="1"/>
</dbReference>
<dbReference type="Proteomes" id="UP000580250">
    <property type="component" value="Unassembled WGS sequence"/>
</dbReference>
<sequence>MTSLNQDSVNYQNAIHNVQALDDLQIVDDQPCIEGNSQPLQCFASLDTKFEDRGAFITGCSKYIEEANRQAEFNEMLNKGFQHAANLYTWRCCSRAVPMPRSNDQPNRVEINEKIVQVLGPEVQKLNEFMKFASLSIDRFIEEFQSISHPEKRKDFVSESLLLMIGKLLNMFVVLDALKDMKASIKNDLSTFHRASQSPEHSLTLFLATQNRIKQTLREKIQKIDAFEEVLADLINLSVHFFEQKLYTSPEEKHTHVKVIAFCFYLMNVEIYNKLEQKKRIFIQKIDKIFKSVEVVPLFGDMNILPFTFVSQCKHPNQCVGQCKCYDPNKWPLSNIEAEKCHVNIINKLNQIREQHDQYITHLGKIRNEFSIYNRKGPLNDNENKEIAELTLNGLQLICFWTSDVVETIAWKLLNPSNHRKNPECPENAETYELATKYNYNNEEKSAIVEIISMVKGIQSLLGQMEDEFCVAIRQHIYVEMRDFVGGTLIELQTKALKHKKDVLSCILTAIIETCSDQSMIVGNQLGKFSSRSSELSSSSKLLKKGKKLENNIGSMPDLRVGRRNVVPSNTQLYLARTMLESIIYEKSASTGRRVYKKEIDEKYREKMINFLRSSYFWPILLEFKFSLEKCADLSQLWFREFFLEMAMGTRIQFPIDMSLPWIFVNFILDSFDSSLLECVLFQLDLYNDAASFALKMFKKQFLYDEVEAEVNLCFDQFIYKLSEAVFTHYKQLAATMLLDKEFKSDCTQYFTIRTPSAVKFETLLRQRHFQLLGRSIDLNRLISQRINSCILRSLENAITKFESEGLYFIIVLDNLLEVNRLCHRLLNENLGSLANFDDLFFEANRQVSSQNGRITLHIYSELNDDLFPNFCYNTTTKRFVRGKVNYRNPPDRGRPPTVAAQYEFGSKSLNAAFYNLSMMYSGFIGIPHFRVIAKLIGYQGISAILGDLLSSARRLLNDQIKTHVRVLFGLAPKQCKLQRFDYGIEGNLQYFVHQLRTFSGYIHLHKEFCQSLREFGNIVTFILGLEMGLAHEEMFDLLAASTFTGQIPKPYAKSSEERELKIQRLEVKYSRLQISSICQQFGTESQAKVAAESELLTRERLCCGLNIFGMILNRLRDTLLADPIWIGPKPSNGVMWIDECVEFHRIWSSFQFILCLAYFNQTNINQNSGQSTEDIYSTLKKGTTTNVNNSPTIVESLWQGLSIEELFGDGIYWAGCLLIRLLGQHRRFEVLDFCYHLLRVNRTVGAQIEGKEHVELGFSQQKIGISQLIDRIRRVQAQNNQLFTILNNYVINENNEQTIRHFPPPIYQPQSQHYGNISHFPLIEYRYFYQTLSYNSCTFVEH</sequence>
<dbReference type="InterPro" id="IPR008081">
    <property type="entry name" value="Cytoplasmic_FMR1-int"/>
</dbReference>
<dbReference type="Pfam" id="PF05994">
    <property type="entry name" value="FragX_IP"/>
    <property type="match status" value="1"/>
</dbReference>
<name>A0A6V7Y3M7_MELEN</name>